<dbReference type="AlphaFoldDB" id="A0A327L3F1"/>
<keyword evidence="11" id="KW-1185">Reference proteome</keyword>
<evidence type="ECO:0000259" key="8">
    <source>
        <dbReference type="PROSITE" id="PS00623"/>
    </source>
</evidence>
<evidence type="ECO:0000313" key="11">
    <source>
        <dbReference type="Proteomes" id="UP000248863"/>
    </source>
</evidence>
<dbReference type="InterPro" id="IPR000172">
    <property type="entry name" value="GMC_OxRdtase_N"/>
</dbReference>
<evidence type="ECO:0000256" key="1">
    <source>
        <dbReference type="ARBA" id="ARBA00001974"/>
    </source>
</evidence>
<keyword evidence="4 5" id="KW-0274">FAD</keyword>
<feature type="binding site" evidence="5">
    <location>
        <begin position="115"/>
        <end position="118"/>
    </location>
    <ligand>
        <name>FAD</name>
        <dbReference type="ChEBI" id="CHEBI:57692"/>
    </ligand>
</feature>
<dbReference type="InterPro" id="IPR007867">
    <property type="entry name" value="GMC_OxRtase_C"/>
</dbReference>
<dbReference type="PIRSF" id="PIRSF000137">
    <property type="entry name" value="Alcohol_oxidase"/>
    <property type="match status" value="1"/>
</dbReference>
<reference evidence="10 11" key="1">
    <citation type="submission" date="2017-07" db="EMBL/GenBank/DDBJ databases">
        <title>Draft Genome Sequences of Select Purple Nonsulfur Bacteria.</title>
        <authorList>
            <person name="Lasarre B."/>
            <person name="Mckinlay J.B."/>
        </authorList>
    </citation>
    <scope>NUCLEOTIDE SEQUENCE [LARGE SCALE GENOMIC DNA]</scope>
    <source>
        <strain evidence="10 11">DSM 11907</strain>
    </source>
</reference>
<evidence type="ECO:0000256" key="7">
    <source>
        <dbReference type="SAM" id="MobiDB-lite"/>
    </source>
</evidence>
<dbReference type="SUPFAM" id="SSF51905">
    <property type="entry name" value="FAD/NAD(P)-binding domain"/>
    <property type="match status" value="1"/>
</dbReference>
<dbReference type="PANTHER" id="PTHR11552">
    <property type="entry name" value="GLUCOSE-METHANOL-CHOLINE GMC OXIDOREDUCTASE"/>
    <property type="match status" value="1"/>
</dbReference>
<dbReference type="GO" id="GO:0016614">
    <property type="term" value="F:oxidoreductase activity, acting on CH-OH group of donors"/>
    <property type="evidence" value="ECO:0007669"/>
    <property type="project" value="InterPro"/>
</dbReference>
<feature type="binding site" evidence="5">
    <location>
        <position position="247"/>
    </location>
    <ligand>
        <name>FAD</name>
        <dbReference type="ChEBI" id="CHEBI:57692"/>
    </ligand>
</feature>
<protein>
    <submittedName>
        <fullName evidence="10">Oxidoreductase</fullName>
    </submittedName>
</protein>
<organism evidence="10 11">
    <name type="scientific">Rhodoplanes elegans</name>
    <dbReference type="NCBI Taxonomy" id="29408"/>
    <lineage>
        <taxon>Bacteria</taxon>
        <taxon>Pseudomonadati</taxon>
        <taxon>Pseudomonadota</taxon>
        <taxon>Alphaproteobacteria</taxon>
        <taxon>Hyphomicrobiales</taxon>
        <taxon>Nitrobacteraceae</taxon>
        <taxon>Rhodoplanes</taxon>
    </lineage>
</organism>
<evidence type="ECO:0000256" key="3">
    <source>
        <dbReference type="ARBA" id="ARBA00022630"/>
    </source>
</evidence>
<proteinExistence type="inferred from homology"/>
<dbReference type="Proteomes" id="UP000248863">
    <property type="component" value="Unassembled WGS sequence"/>
</dbReference>
<dbReference type="InterPro" id="IPR036188">
    <property type="entry name" value="FAD/NAD-bd_sf"/>
</dbReference>
<dbReference type="Gene3D" id="3.50.50.60">
    <property type="entry name" value="FAD/NAD(P)-binding domain"/>
    <property type="match status" value="1"/>
</dbReference>
<evidence type="ECO:0000256" key="6">
    <source>
        <dbReference type="RuleBase" id="RU003968"/>
    </source>
</evidence>
<evidence type="ECO:0000256" key="2">
    <source>
        <dbReference type="ARBA" id="ARBA00010790"/>
    </source>
</evidence>
<evidence type="ECO:0000256" key="4">
    <source>
        <dbReference type="ARBA" id="ARBA00022827"/>
    </source>
</evidence>
<feature type="region of interest" description="Disordered" evidence="7">
    <location>
        <begin position="1"/>
        <end position="22"/>
    </location>
</feature>
<comment type="cofactor">
    <cofactor evidence="1 5">
        <name>FAD</name>
        <dbReference type="ChEBI" id="CHEBI:57692"/>
    </cofactor>
</comment>
<dbReference type="Pfam" id="PF00732">
    <property type="entry name" value="GMC_oxred_N"/>
    <property type="match status" value="1"/>
</dbReference>
<evidence type="ECO:0000259" key="9">
    <source>
        <dbReference type="PROSITE" id="PS00624"/>
    </source>
</evidence>
<name>A0A327L3F1_9BRAD</name>
<dbReference type="RefSeq" id="WP_111355142.1">
    <property type="nucleotide sequence ID" value="NZ_NHSK01000106.1"/>
</dbReference>
<evidence type="ECO:0000256" key="5">
    <source>
        <dbReference type="PIRSR" id="PIRSR000137-2"/>
    </source>
</evidence>
<accession>A0A327L3F1</accession>
<gene>
    <name evidence="10" type="ORF">CH338_00680</name>
</gene>
<dbReference type="PANTHER" id="PTHR11552:SF147">
    <property type="entry name" value="CHOLINE DEHYDROGENASE, MITOCHONDRIAL"/>
    <property type="match status" value="1"/>
</dbReference>
<dbReference type="InterPro" id="IPR012132">
    <property type="entry name" value="GMC_OxRdtase"/>
</dbReference>
<sequence length="560" mass="60394">MQSDSEGLDHASPNAGRRSHRDANDRRSFDFIVCGAGSAGCVVAARLAEQHDAQVLLLEAGGGDTSPTIVDPAQWALNLGSERDWAFESEPNAGLNGRRLQLNMGKGLGGGSSINVMVWARGHQADWDHFAAEAGDPAWGYRSVLGYFRRIENWQGKADTLRRGSGGPVHVAQPDSPKPVACAMVEAAALVGIPRFDSPNGEMMEAPGGVAIADLRIRDGQRESVHQSYTAPRMHQGNLTVLTGALVCRLRLDGRRVTAVEALVGGQLLTFETRCEVVLSLGAVHTPKVLMQSGIGPRDELHAHGLDVVQHLPGVGRNHQDHVAFGCTWQYVEPQEIGSGGCEATLHWKSDARHDAPDILQCQLGFAVPSPAEVGVAPPEHGWTMFAGLAQPKSRGRLRLSGPHPSDPMLIEPNLLSEPEDMTAALAAVALCREIGNHPVFGRIVQREVVPRQHDRAGMEQFIRNSAVTYWHQSGTAKMGRDAMAVVDHQLRVYGIDNLRIADASIMPRITSGNTMAPCVVIGERAADMIRAAHGLQDESREPDLAVHHPNVAVRNEAEL</sequence>
<dbReference type="EMBL" id="NPEU01000003">
    <property type="protein sequence ID" value="RAI42208.1"/>
    <property type="molecule type" value="Genomic_DNA"/>
</dbReference>
<feature type="binding site" evidence="5">
    <location>
        <position position="470"/>
    </location>
    <ligand>
        <name>substrate</name>
    </ligand>
</feature>
<feature type="domain" description="Glucose-methanol-choline oxidoreductase N-terminal" evidence="8">
    <location>
        <begin position="105"/>
        <end position="128"/>
    </location>
</feature>
<dbReference type="Gene3D" id="3.30.410.40">
    <property type="match status" value="1"/>
</dbReference>
<dbReference type="PROSITE" id="PS00624">
    <property type="entry name" value="GMC_OXRED_2"/>
    <property type="match status" value="1"/>
</dbReference>
<comment type="caution">
    <text evidence="10">The sequence shown here is derived from an EMBL/GenBank/DDBJ whole genome shotgun (WGS) entry which is preliminary data.</text>
</comment>
<dbReference type="PROSITE" id="PS00623">
    <property type="entry name" value="GMC_OXRED_1"/>
    <property type="match status" value="1"/>
</dbReference>
<feature type="domain" description="Glucose-methanol-choline oxidoreductase N-terminal" evidence="9">
    <location>
        <begin position="282"/>
        <end position="296"/>
    </location>
</feature>
<comment type="similarity">
    <text evidence="2 6">Belongs to the GMC oxidoreductase family.</text>
</comment>
<dbReference type="OrthoDB" id="9785276at2"/>
<dbReference type="Pfam" id="PF05199">
    <property type="entry name" value="GMC_oxred_C"/>
    <property type="match status" value="1"/>
</dbReference>
<dbReference type="GO" id="GO:0050660">
    <property type="term" value="F:flavin adenine dinucleotide binding"/>
    <property type="evidence" value="ECO:0007669"/>
    <property type="project" value="InterPro"/>
</dbReference>
<dbReference type="SUPFAM" id="SSF54373">
    <property type="entry name" value="FAD-linked reductases, C-terminal domain"/>
    <property type="match status" value="1"/>
</dbReference>
<keyword evidence="3 6" id="KW-0285">Flavoprotein</keyword>
<evidence type="ECO:0000313" key="10">
    <source>
        <dbReference type="EMBL" id="RAI42208.1"/>
    </source>
</evidence>
<feature type="binding site" evidence="5">
    <location>
        <begin position="471"/>
        <end position="472"/>
    </location>
    <ligand>
        <name>FAD</name>
        <dbReference type="ChEBI" id="CHEBI:57692"/>
    </ligand>
</feature>